<sequence length="249" mass="28530">MIKLFNKIRQNLLASGQTSRYLKYAVGEIVLVVIGILIALSINNWNENRKSNQTAREVYQNLLTSLKQDSIEVRDIIELQNRSIETIRKIVLAPPSQPLYELEGFDFNGVSADICLSGMSFFPKTGIYNLLVSSNGLELISSPEIKALLINLYDFQYKKYENLDAIIDQRYQFQLGSLMRKKIDFIIEYNPDIVIVKEVDPALFIEHYAELTSECKDMYGVLTTGRNYLVQIQDSINELLALMNKELKS</sequence>
<name>A0ABS3CIX7_9BACT</name>
<dbReference type="RefSeq" id="WP_206587731.1">
    <property type="nucleotide sequence ID" value="NZ_JAFKCU010000004.1"/>
</dbReference>
<keyword evidence="1" id="KW-0812">Transmembrane</keyword>
<keyword evidence="3" id="KW-1185">Reference proteome</keyword>
<dbReference type="InterPro" id="IPR045749">
    <property type="entry name" value="DUF6090"/>
</dbReference>
<evidence type="ECO:0000313" key="3">
    <source>
        <dbReference type="Proteomes" id="UP000664480"/>
    </source>
</evidence>
<evidence type="ECO:0000256" key="1">
    <source>
        <dbReference type="SAM" id="Phobius"/>
    </source>
</evidence>
<protein>
    <submittedName>
        <fullName evidence="2">Uncharacterized protein</fullName>
    </submittedName>
</protein>
<gene>
    <name evidence="2" type="ORF">J0A69_16550</name>
</gene>
<accession>A0ABS3CIX7</accession>
<dbReference type="EMBL" id="JAFKCU010000004">
    <property type="protein sequence ID" value="MBN7817054.1"/>
    <property type="molecule type" value="Genomic_DNA"/>
</dbReference>
<comment type="caution">
    <text evidence="2">The sequence shown here is derived from an EMBL/GenBank/DDBJ whole genome shotgun (WGS) entry which is preliminary data.</text>
</comment>
<reference evidence="2 3" key="1">
    <citation type="submission" date="2021-03" db="EMBL/GenBank/DDBJ databases">
        <title>novel species isolated from a fishpond in China.</title>
        <authorList>
            <person name="Lu H."/>
            <person name="Cai Z."/>
        </authorList>
    </citation>
    <scope>NUCLEOTIDE SEQUENCE [LARGE SCALE GENOMIC DNA]</scope>
    <source>
        <strain evidence="2 3">YJ13C</strain>
    </source>
</reference>
<evidence type="ECO:0000313" key="2">
    <source>
        <dbReference type="EMBL" id="MBN7817054.1"/>
    </source>
</evidence>
<proteinExistence type="predicted"/>
<organism evidence="2 3">
    <name type="scientific">Algoriphagus pacificus</name>
    <dbReference type="NCBI Taxonomy" id="2811234"/>
    <lineage>
        <taxon>Bacteria</taxon>
        <taxon>Pseudomonadati</taxon>
        <taxon>Bacteroidota</taxon>
        <taxon>Cytophagia</taxon>
        <taxon>Cytophagales</taxon>
        <taxon>Cyclobacteriaceae</taxon>
        <taxon>Algoriphagus</taxon>
    </lineage>
</organism>
<keyword evidence="1" id="KW-0472">Membrane</keyword>
<feature type="transmembrane region" description="Helical" evidence="1">
    <location>
        <begin position="21"/>
        <end position="42"/>
    </location>
</feature>
<dbReference type="Proteomes" id="UP000664480">
    <property type="component" value="Unassembled WGS sequence"/>
</dbReference>
<dbReference type="Pfam" id="PF19578">
    <property type="entry name" value="DUF6090"/>
    <property type="match status" value="1"/>
</dbReference>
<keyword evidence="1" id="KW-1133">Transmembrane helix</keyword>